<dbReference type="EMBL" id="FR845719">
    <property type="protein sequence ID" value="CCA57049.1"/>
    <property type="molecule type" value="Genomic_DNA"/>
</dbReference>
<gene>
    <name evidence="1" type="ordered locus">SVEN_3763</name>
</gene>
<dbReference type="Proteomes" id="UP000006854">
    <property type="component" value="Chromosome"/>
</dbReference>
<name>F2REC6_STRVP</name>
<organism evidence="1 2">
    <name type="scientific">Streptomyces venezuelae (strain ATCC 10712 / CBS 650.69 / DSM 40230 / JCM 4526 / NBRC 13096 / PD 04745)</name>
    <dbReference type="NCBI Taxonomy" id="953739"/>
    <lineage>
        <taxon>Bacteria</taxon>
        <taxon>Bacillati</taxon>
        <taxon>Actinomycetota</taxon>
        <taxon>Actinomycetes</taxon>
        <taxon>Kitasatosporales</taxon>
        <taxon>Streptomycetaceae</taxon>
        <taxon>Streptomyces</taxon>
    </lineage>
</organism>
<keyword evidence="2" id="KW-1185">Reference proteome</keyword>
<sequence>MVRRAVVLFVGPFGRFVCRFGTAEAPALGAGASVGAEAEGFEPSMGFKTQTALAVRRHRPD</sequence>
<dbReference type="HOGENOM" id="CLU_2921041_0_0_11"/>
<evidence type="ECO:0000313" key="1">
    <source>
        <dbReference type="EMBL" id="CCA57049.1"/>
    </source>
</evidence>
<proteinExistence type="predicted"/>
<reference evidence="1 2" key="1">
    <citation type="journal article" date="2011" name="BMC Genomics">
        <title>Genome-wide analysis of the role of GlnR in Streptomyces venezuelae provides new insights into global nitrogen regulation in actinomycetes.</title>
        <authorList>
            <person name="Pullan S.T."/>
            <person name="Bibb M.J."/>
            <person name="Merrick M."/>
        </authorList>
    </citation>
    <scope>NUCLEOTIDE SEQUENCE [LARGE SCALE GENOMIC DNA]</scope>
    <source>
        <strain evidence="1">ATCC 10712</strain>
    </source>
</reference>
<evidence type="ECO:0000313" key="2">
    <source>
        <dbReference type="Proteomes" id="UP000006854"/>
    </source>
</evidence>
<dbReference type="AlphaFoldDB" id="F2REC6"/>
<protein>
    <submittedName>
        <fullName evidence="1">Uncharacterized protein</fullName>
    </submittedName>
</protein>
<accession>F2REC6</accession>
<dbReference type="KEGG" id="sve:SVEN_3763"/>